<name>A0A538TDC1_UNCEI</name>
<dbReference type="SUPFAM" id="SSF56601">
    <property type="entry name" value="beta-lactamase/transpeptidase-like"/>
    <property type="match status" value="1"/>
</dbReference>
<dbReference type="InterPro" id="IPR001460">
    <property type="entry name" value="PCN-bd_Tpept"/>
</dbReference>
<dbReference type="Pfam" id="PF14814">
    <property type="entry name" value="UB2H"/>
    <property type="match status" value="1"/>
</dbReference>
<feature type="transmembrane region" description="Helical" evidence="19">
    <location>
        <begin position="39"/>
        <end position="58"/>
    </location>
</feature>
<keyword evidence="4" id="KW-0121">Carboxypeptidase</keyword>
<dbReference type="InterPro" id="IPR036950">
    <property type="entry name" value="PBP_transglycosylase"/>
</dbReference>
<protein>
    <submittedName>
        <fullName evidence="23">PBP1A family penicillin-binding protein</fullName>
    </submittedName>
</protein>
<dbReference type="GO" id="GO:0016020">
    <property type="term" value="C:membrane"/>
    <property type="evidence" value="ECO:0007669"/>
    <property type="project" value="UniProtKB-SubCell"/>
</dbReference>
<evidence type="ECO:0000256" key="9">
    <source>
        <dbReference type="ARBA" id="ARBA00022801"/>
    </source>
</evidence>
<keyword evidence="14" id="KW-0511">Multifunctional enzyme</keyword>
<gene>
    <name evidence="23" type="ORF">E6K77_09780</name>
</gene>
<comment type="subcellular location">
    <subcellularLocation>
        <location evidence="1">Membrane</location>
    </subcellularLocation>
</comment>
<keyword evidence="6" id="KW-0328">Glycosyltransferase</keyword>
<feature type="region of interest" description="Disordered" evidence="18">
    <location>
        <begin position="790"/>
        <end position="852"/>
    </location>
</feature>
<dbReference type="PANTHER" id="PTHR32282">
    <property type="entry name" value="BINDING PROTEIN TRANSPEPTIDASE, PUTATIVE-RELATED"/>
    <property type="match status" value="1"/>
</dbReference>
<evidence type="ECO:0000313" key="24">
    <source>
        <dbReference type="Proteomes" id="UP000317366"/>
    </source>
</evidence>
<evidence type="ECO:0000259" key="21">
    <source>
        <dbReference type="Pfam" id="PF00912"/>
    </source>
</evidence>
<keyword evidence="10" id="KW-0133">Cell shape</keyword>
<feature type="domain" description="Bifunctional transglycosylase second" evidence="22">
    <location>
        <begin position="86"/>
        <end position="160"/>
    </location>
</feature>
<dbReference type="InterPro" id="IPR028166">
    <property type="entry name" value="UB2H"/>
</dbReference>
<dbReference type="GO" id="GO:0008360">
    <property type="term" value="P:regulation of cell shape"/>
    <property type="evidence" value="ECO:0007669"/>
    <property type="project" value="UniProtKB-KW"/>
</dbReference>
<dbReference type="GO" id="GO:0006508">
    <property type="term" value="P:proteolysis"/>
    <property type="evidence" value="ECO:0007669"/>
    <property type="project" value="UniProtKB-KW"/>
</dbReference>
<comment type="similarity">
    <text evidence="3">In the N-terminal section; belongs to the glycosyltransferase 51 family.</text>
</comment>
<evidence type="ECO:0000256" key="19">
    <source>
        <dbReference type="SAM" id="Phobius"/>
    </source>
</evidence>
<sequence>MGRRLTGVNPNPTPAGDRPIRGLPLDIGRRFGSFSRSRLGWVLVVLLFVFGFLGYDWFRLSSLASFRYSGQGWKFPTRVYADWLELRVGMPLESSTLREALDWARYRRATGKPYAPGQYRVSGSIFEIYLRPFLYPDRAEPGSRTMVEIRDGLVTSIGNGFTETTPRGLLRIDPQLLAEFSDTERERRSYMPLSAIPRHVALAAVASEDRRFFRHMGLDLLGIGRATARNVVAGSVVEGGSTISQQLAKNVFLSRKRTFTRKLHEALLAVMIELRYSKEQILEFYLNQIYLGQRGTWSVCGIEEGALYYFNKHATELTLGEGALLAGIIPAPNKLSPYRDADLAIARRNEVLEDMVACGFISRAESQRARKAQLRFAPNPTPTTRAPYFVDYVREVLSKDISESDLSTRGLLVFTTLDPRVEEAAERCVREGAREADARSPVGGAGRDPAQAALLAIEPQNGAIRAMVGGRDYRESPFNRAVESRRQPGSAFKPFVYVAALDTPFSGRRPPLTAATLLDDVPDSFPTPFGLWAPRNYENGYYGRVTAARALARSLNVATVRLEFLVGVPKVTQMARALGIQSKLREVASLALGTSEVTPLELTTAYATLANGGVMVKPNAARAVLDRGGSLIWTSRRETRRVVRPETAYLATTLLQGPVLYGTAASIRSGYGFTRPAAGKTGTTDDENDAWFVGYTPDLVAGVWVGCDRNRRLGLTGTQAAVPIWARFMEIAHRGKPVRDFQAPPGVIDVWIDADTGLRAGADCVHVMRESFIPTTEPRQVCTAYHAPAWSDSLRPDSTGVVPDLGPGDNAPGETKEPGVSPDEKAPDGATPDGTVPDGTAPDSKEQAPPGL</sequence>
<evidence type="ECO:0000256" key="14">
    <source>
        <dbReference type="ARBA" id="ARBA00023268"/>
    </source>
</evidence>
<evidence type="ECO:0000256" key="4">
    <source>
        <dbReference type="ARBA" id="ARBA00022645"/>
    </source>
</evidence>
<evidence type="ECO:0000256" key="15">
    <source>
        <dbReference type="ARBA" id="ARBA00023316"/>
    </source>
</evidence>
<feature type="region of interest" description="Disordered" evidence="18">
    <location>
        <begin position="1"/>
        <end position="20"/>
    </location>
</feature>
<dbReference type="GO" id="GO:0008658">
    <property type="term" value="F:penicillin binding"/>
    <property type="evidence" value="ECO:0007669"/>
    <property type="project" value="InterPro"/>
</dbReference>
<evidence type="ECO:0000256" key="8">
    <source>
        <dbReference type="ARBA" id="ARBA00022692"/>
    </source>
</evidence>
<dbReference type="GO" id="GO:0071555">
    <property type="term" value="P:cell wall organization"/>
    <property type="evidence" value="ECO:0007669"/>
    <property type="project" value="UniProtKB-KW"/>
</dbReference>
<evidence type="ECO:0000256" key="10">
    <source>
        <dbReference type="ARBA" id="ARBA00022960"/>
    </source>
</evidence>
<comment type="caution">
    <text evidence="23">The sequence shown here is derived from an EMBL/GenBank/DDBJ whole genome shotgun (WGS) entry which is preliminary data.</text>
</comment>
<dbReference type="InterPro" id="IPR012338">
    <property type="entry name" value="Beta-lactam/transpept-like"/>
</dbReference>
<feature type="domain" description="Penicillin-binding protein transpeptidase" evidence="20">
    <location>
        <begin position="454"/>
        <end position="698"/>
    </location>
</feature>
<dbReference type="Pfam" id="PF00912">
    <property type="entry name" value="Transgly"/>
    <property type="match status" value="1"/>
</dbReference>
<evidence type="ECO:0000256" key="17">
    <source>
        <dbReference type="ARBA" id="ARBA00049902"/>
    </source>
</evidence>
<keyword evidence="15" id="KW-0961">Cell wall biogenesis/degradation</keyword>
<dbReference type="FunFam" id="1.10.3810.10:FF:000001">
    <property type="entry name" value="Penicillin-binding protein 1A"/>
    <property type="match status" value="1"/>
</dbReference>
<keyword evidence="13 19" id="KW-0472">Membrane</keyword>
<comment type="similarity">
    <text evidence="2">In the C-terminal section; belongs to the transpeptidase family.</text>
</comment>
<evidence type="ECO:0000256" key="3">
    <source>
        <dbReference type="ARBA" id="ARBA00007739"/>
    </source>
</evidence>
<dbReference type="Proteomes" id="UP000317366">
    <property type="component" value="Unassembled WGS sequence"/>
</dbReference>
<dbReference type="GO" id="GO:0009002">
    <property type="term" value="F:serine-type D-Ala-D-Ala carboxypeptidase activity"/>
    <property type="evidence" value="ECO:0007669"/>
    <property type="project" value="UniProtKB-EC"/>
</dbReference>
<keyword evidence="9" id="KW-0378">Hydrolase</keyword>
<evidence type="ECO:0000259" key="22">
    <source>
        <dbReference type="Pfam" id="PF14814"/>
    </source>
</evidence>
<dbReference type="GO" id="GO:0030288">
    <property type="term" value="C:outer membrane-bounded periplasmic space"/>
    <property type="evidence" value="ECO:0007669"/>
    <property type="project" value="TreeGrafter"/>
</dbReference>
<keyword evidence="11" id="KW-0573">Peptidoglycan synthesis</keyword>
<evidence type="ECO:0000256" key="2">
    <source>
        <dbReference type="ARBA" id="ARBA00007090"/>
    </source>
</evidence>
<feature type="domain" description="Glycosyl transferase family 51" evidence="21">
    <location>
        <begin position="176"/>
        <end position="355"/>
    </location>
</feature>
<evidence type="ECO:0000256" key="12">
    <source>
        <dbReference type="ARBA" id="ARBA00022989"/>
    </source>
</evidence>
<dbReference type="EMBL" id="VBOX01000094">
    <property type="protein sequence ID" value="TMQ61649.1"/>
    <property type="molecule type" value="Genomic_DNA"/>
</dbReference>
<evidence type="ECO:0000256" key="7">
    <source>
        <dbReference type="ARBA" id="ARBA00022679"/>
    </source>
</evidence>
<evidence type="ECO:0000256" key="16">
    <source>
        <dbReference type="ARBA" id="ARBA00034000"/>
    </source>
</evidence>
<dbReference type="Gene3D" id="1.10.3810.10">
    <property type="entry name" value="Biosynthetic peptidoglycan transglycosylase-like"/>
    <property type="match status" value="1"/>
</dbReference>
<dbReference type="Pfam" id="PF00905">
    <property type="entry name" value="Transpeptidase"/>
    <property type="match status" value="1"/>
</dbReference>
<keyword evidence="7" id="KW-0808">Transferase</keyword>
<keyword evidence="8 19" id="KW-0812">Transmembrane</keyword>
<evidence type="ECO:0000259" key="20">
    <source>
        <dbReference type="Pfam" id="PF00905"/>
    </source>
</evidence>
<dbReference type="AlphaFoldDB" id="A0A538TDC1"/>
<dbReference type="NCBIfam" id="TIGR02074">
    <property type="entry name" value="PBP_1a_fam"/>
    <property type="match status" value="1"/>
</dbReference>
<proteinExistence type="inferred from homology"/>
<evidence type="ECO:0000256" key="13">
    <source>
        <dbReference type="ARBA" id="ARBA00023136"/>
    </source>
</evidence>
<dbReference type="PANTHER" id="PTHR32282:SF27">
    <property type="entry name" value="PENICILLIN-BINDING PROTEIN 1A"/>
    <property type="match status" value="1"/>
</dbReference>
<evidence type="ECO:0000256" key="6">
    <source>
        <dbReference type="ARBA" id="ARBA00022676"/>
    </source>
</evidence>
<dbReference type="InterPro" id="IPR023346">
    <property type="entry name" value="Lysozyme-like_dom_sf"/>
</dbReference>
<evidence type="ECO:0000256" key="1">
    <source>
        <dbReference type="ARBA" id="ARBA00004370"/>
    </source>
</evidence>
<accession>A0A538TDC1</accession>
<dbReference type="GO" id="GO:0009252">
    <property type="term" value="P:peptidoglycan biosynthetic process"/>
    <property type="evidence" value="ECO:0007669"/>
    <property type="project" value="UniProtKB-KW"/>
</dbReference>
<keyword evidence="12 19" id="KW-1133">Transmembrane helix</keyword>
<dbReference type="Gene3D" id="3.30.2060.10">
    <property type="entry name" value="Penicillin-binding protein 1b domain"/>
    <property type="match status" value="1"/>
</dbReference>
<dbReference type="SUPFAM" id="SSF53955">
    <property type="entry name" value="Lysozyme-like"/>
    <property type="match status" value="1"/>
</dbReference>
<dbReference type="InterPro" id="IPR050396">
    <property type="entry name" value="Glycosyltr_51/Transpeptidase"/>
</dbReference>
<evidence type="ECO:0000313" key="23">
    <source>
        <dbReference type="EMBL" id="TMQ61649.1"/>
    </source>
</evidence>
<keyword evidence="5" id="KW-0645">Protease</keyword>
<comment type="catalytic activity">
    <reaction evidence="17">
        <text>[GlcNAc-(1-&gt;4)-Mur2Ac(oyl-L-Ala-gamma-D-Glu-L-Lys-D-Ala-D-Ala)](n)-di-trans,octa-cis-undecaprenyl diphosphate + beta-D-GlcNAc-(1-&gt;4)-Mur2Ac(oyl-L-Ala-gamma-D-Glu-L-Lys-D-Ala-D-Ala)-di-trans,octa-cis-undecaprenyl diphosphate = [GlcNAc-(1-&gt;4)-Mur2Ac(oyl-L-Ala-gamma-D-Glu-L-Lys-D-Ala-D-Ala)](n+1)-di-trans,octa-cis-undecaprenyl diphosphate + di-trans,octa-cis-undecaprenyl diphosphate + H(+)</text>
        <dbReference type="Rhea" id="RHEA:23708"/>
        <dbReference type="Rhea" id="RHEA-COMP:9602"/>
        <dbReference type="Rhea" id="RHEA-COMP:9603"/>
        <dbReference type="ChEBI" id="CHEBI:15378"/>
        <dbReference type="ChEBI" id="CHEBI:58405"/>
        <dbReference type="ChEBI" id="CHEBI:60033"/>
        <dbReference type="ChEBI" id="CHEBI:78435"/>
        <dbReference type="EC" id="2.4.99.28"/>
    </reaction>
</comment>
<feature type="compositionally biased region" description="Basic and acidic residues" evidence="18">
    <location>
        <begin position="814"/>
        <end position="827"/>
    </location>
</feature>
<dbReference type="Gene3D" id="3.40.710.10">
    <property type="entry name" value="DD-peptidase/beta-lactamase superfamily"/>
    <property type="match status" value="1"/>
</dbReference>
<comment type="catalytic activity">
    <reaction evidence="16">
        <text>Preferential cleavage: (Ac)2-L-Lys-D-Ala-|-D-Ala. Also transpeptidation of peptidyl-alanyl moieties that are N-acyl substituents of D-alanine.</text>
        <dbReference type="EC" id="3.4.16.4"/>
    </reaction>
</comment>
<organism evidence="23 24">
    <name type="scientific">Eiseniibacteriota bacterium</name>
    <dbReference type="NCBI Taxonomy" id="2212470"/>
    <lineage>
        <taxon>Bacteria</taxon>
        <taxon>Candidatus Eiseniibacteriota</taxon>
    </lineage>
</organism>
<reference evidence="23 24" key="1">
    <citation type="journal article" date="2019" name="Nat. Microbiol.">
        <title>Mediterranean grassland soil C-N compound turnover is dependent on rainfall and depth, and is mediated by genomically divergent microorganisms.</title>
        <authorList>
            <person name="Diamond S."/>
            <person name="Andeer P.F."/>
            <person name="Li Z."/>
            <person name="Crits-Christoph A."/>
            <person name="Burstein D."/>
            <person name="Anantharaman K."/>
            <person name="Lane K.R."/>
            <person name="Thomas B.C."/>
            <person name="Pan C."/>
            <person name="Northen T.R."/>
            <person name="Banfield J.F."/>
        </authorList>
    </citation>
    <scope>NUCLEOTIDE SEQUENCE [LARGE SCALE GENOMIC DNA]</scope>
    <source>
        <strain evidence="23">WS_7</strain>
    </source>
</reference>
<evidence type="ECO:0000256" key="18">
    <source>
        <dbReference type="SAM" id="MobiDB-lite"/>
    </source>
</evidence>
<evidence type="ECO:0000256" key="11">
    <source>
        <dbReference type="ARBA" id="ARBA00022984"/>
    </source>
</evidence>
<dbReference type="InterPro" id="IPR001264">
    <property type="entry name" value="Glyco_trans_51"/>
</dbReference>
<dbReference type="GO" id="GO:0008955">
    <property type="term" value="F:peptidoglycan glycosyltransferase activity"/>
    <property type="evidence" value="ECO:0007669"/>
    <property type="project" value="UniProtKB-EC"/>
</dbReference>
<evidence type="ECO:0000256" key="5">
    <source>
        <dbReference type="ARBA" id="ARBA00022670"/>
    </source>
</evidence>